<protein>
    <submittedName>
        <fullName evidence="1">Uncharacterized protein</fullName>
    </submittedName>
</protein>
<dbReference type="AlphaFoldDB" id="A0A8D8QTK3"/>
<name>A0A8D8QTK3_9HEMI</name>
<sequence length="116" mass="13444">MKLHKRSVMILSVAISLKGVKIKVRVEREKRGVNKHLPSNHPLLVRMRRLLLLLKLLRKFAQYWALQSLHHFLLLTPIVQGVRRGVVATKQTRQGLHVKPRWKALPSSLEATHQLC</sequence>
<organism evidence="1">
    <name type="scientific">Cacopsylla melanoneura</name>
    <dbReference type="NCBI Taxonomy" id="428564"/>
    <lineage>
        <taxon>Eukaryota</taxon>
        <taxon>Metazoa</taxon>
        <taxon>Ecdysozoa</taxon>
        <taxon>Arthropoda</taxon>
        <taxon>Hexapoda</taxon>
        <taxon>Insecta</taxon>
        <taxon>Pterygota</taxon>
        <taxon>Neoptera</taxon>
        <taxon>Paraneoptera</taxon>
        <taxon>Hemiptera</taxon>
        <taxon>Sternorrhyncha</taxon>
        <taxon>Psylloidea</taxon>
        <taxon>Psyllidae</taxon>
        <taxon>Psyllinae</taxon>
        <taxon>Cacopsylla</taxon>
    </lineage>
</organism>
<evidence type="ECO:0000313" key="1">
    <source>
        <dbReference type="EMBL" id="CAG6638095.1"/>
    </source>
</evidence>
<reference evidence="1" key="1">
    <citation type="submission" date="2021-05" db="EMBL/GenBank/DDBJ databases">
        <authorList>
            <person name="Alioto T."/>
            <person name="Alioto T."/>
            <person name="Gomez Garrido J."/>
        </authorList>
    </citation>
    <scope>NUCLEOTIDE SEQUENCE</scope>
</reference>
<dbReference type="EMBL" id="HBUF01101249">
    <property type="protein sequence ID" value="CAG6638095.1"/>
    <property type="molecule type" value="Transcribed_RNA"/>
</dbReference>
<proteinExistence type="predicted"/>
<accession>A0A8D8QTK3</accession>